<accession>A0ABS0J8G4</accession>
<protein>
    <submittedName>
        <fullName evidence="1">Uncharacterized protein</fullName>
    </submittedName>
</protein>
<gene>
    <name evidence="1" type="ORF">FVW20_14680</name>
</gene>
<dbReference type="Proteomes" id="UP001194469">
    <property type="component" value="Unassembled WGS sequence"/>
</dbReference>
<sequence>MYADAATEAAVNAFIAQWTAGQDGAGVLPVFVALCDHLHTHDGAVAEFVSRPGVSHSLRGTFPGWAARPLAVLVDVIDDDPAARWLSVCFHDDSLTDPEERGDWIPTGLNGNDARCFNLEDGDEEFMFYVKERISEAFAHCRASA</sequence>
<evidence type="ECO:0000313" key="1">
    <source>
        <dbReference type="EMBL" id="MBG3878221.1"/>
    </source>
</evidence>
<keyword evidence="2" id="KW-1185">Reference proteome</keyword>
<reference evidence="1 2" key="1">
    <citation type="submission" date="2019-08" db="EMBL/GenBank/DDBJ databases">
        <authorList>
            <person name="Luo N."/>
        </authorList>
    </citation>
    <scope>NUCLEOTIDE SEQUENCE [LARGE SCALE GENOMIC DNA]</scope>
    <source>
        <strain evidence="1 2">NCIMB 9442</strain>
    </source>
</reference>
<comment type="caution">
    <text evidence="1">The sequence shown here is derived from an EMBL/GenBank/DDBJ whole genome shotgun (WGS) entry which is preliminary data.</text>
</comment>
<organism evidence="1 2">
    <name type="scientific">Nitratidesulfovibrio oxamicus</name>
    <dbReference type="NCBI Taxonomy" id="32016"/>
    <lineage>
        <taxon>Bacteria</taxon>
        <taxon>Pseudomonadati</taxon>
        <taxon>Thermodesulfobacteriota</taxon>
        <taxon>Desulfovibrionia</taxon>
        <taxon>Desulfovibrionales</taxon>
        <taxon>Desulfovibrionaceae</taxon>
        <taxon>Nitratidesulfovibrio</taxon>
    </lineage>
</organism>
<dbReference type="RefSeq" id="WP_196610194.1">
    <property type="nucleotide sequence ID" value="NZ_VRYY01000508.1"/>
</dbReference>
<name>A0ABS0J8G4_9BACT</name>
<proteinExistence type="predicted"/>
<dbReference type="EMBL" id="VRYY01000508">
    <property type="protein sequence ID" value="MBG3878221.1"/>
    <property type="molecule type" value="Genomic_DNA"/>
</dbReference>
<evidence type="ECO:0000313" key="2">
    <source>
        <dbReference type="Proteomes" id="UP001194469"/>
    </source>
</evidence>